<sequence length="421" mass="46244">MRSLPEKEGTSLSKGEFPKKWAIIGPGLIVAATGVGAGDLVAALVAGTKYGLVFMWAIIIGALLKFALNEGVGRWHLISGKTILEGWQAIGKWATGYFGIYVLIWGFVYGAAGTSSCALAMSAMFPSVPLWVWAIVHGLAGFALTWRGRFQIFERAMNVLIAMMFITVVGSAVFVLPTLVEIWETAIPQLPKGSLIYALGLIGGVGGSITMASYGYWLQENQWKGKSYISLMRYDSAIAYVVTAIFTLSLLVLGAALLFGTNNSISGEQGLVSFASIIGNEIHPFMRWLFLLGFWSASFTSVLGVWNGVAYLFADFIRTIRPSSIQKEELSRTKSFRFYVFWLTFPPMLLHFIGKPVGLIIIYGALGALFMPFMAVTLLWLLNSKKYLPSQERNNWFSNVLLSLCLVLFVVLAAIELGRLF</sequence>
<dbReference type="AlphaFoldDB" id="A0A327Y244"/>
<dbReference type="GO" id="GO:0005384">
    <property type="term" value="F:manganese ion transmembrane transporter activity"/>
    <property type="evidence" value="ECO:0007669"/>
    <property type="project" value="TreeGrafter"/>
</dbReference>
<comment type="caution">
    <text evidence="6">The sequence shown here is derived from an EMBL/GenBank/DDBJ whole genome shotgun (WGS) entry which is preliminary data.</text>
</comment>
<keyword evidence="2 5" id="KW-0812">Transmembrane</keyword>
<feature type="transmembrane region" description="Helical" evidence="5">
    <location>
        <begin position="335"/>
        <end position="354"/>
    </location>
</feature>
<evidence type="ECO:0000256" key="2">
    <source>
        <dbReference type="ARBA" id="ARBA00022692"/>
    </source>
</evidence>
<evidence type="ECO:0000256" key="4">
    <source>
        <dbReference type="ARBA" id="ARBA00023136"/>
    </source>
</evidence>
<evidence type="ECO:0000313" key="7">
    <source>
        <dbReference type="Proteomes" id="UP000248555"/>
    </source>
</evidence>
<comment type="subcellular location">
    <subcellularLocation>
        <location evidence="1">Membrane</location>
        <topology evidence="1">Multi-pass membrane protein</topology>
    </subcellularLocation>
</comment>
<feature type="transmembrane region" description="Helical" evidence="5">
    <location>
        <begin position="394"/>
        <end position="415"/>
    </location>
</feature>
<dbReference type="PANTHER" id="PTHR11706">
    <property type="entry name" value="SOLUTE CARRIER PROTEIN FAMILY 11 MEMBER"/>
    <property type="match status" value="1"/>
</dbReference>
<organism evidence="6 7">
    <name type="scientific">Paranoxybacillus vitaminiphilus</name>
    <dbReference type="NCBI Taxonomy" id="581036"/>
    <lineage>
        <taxon>Bacteria</taxon>
        <taxon>Bacillati</taxon>
        <taxon>Bacillota</taxon>
        <taxon>Bacilli</taxon>
        <taxon>Bacillales</taxon>
        <taxon>Anoxybacillaceae</taxon>
        <taxon>Paranoxybacillus</taxon>
    </lineage>
</organism>
<feature type="transmembrane region" description="Helical" evidence="5">
    <location>
        <begin position="128"/>
        <end position="146"/>
    </location>
</feature>
<reference evidence="6 7" key="1">
    <citation type="submission" date="2018-06" db="EMBL/GenBank/DDBJ databases">
        <title>Genomic Encyclopedia of Type Strains, Phase III (KMG-III): the genomes of soil and plant-associated and newly described type strains.</title>
        <authorList>
            <person name="Whitman W."/>
        </authorList>
    </citation>
    <scope>NUCLEOTIDE SEQUENCE [LARGE SCALE GENOMIC DNA]</scope>
    <source>
        <strain evidence="6 7">CGMCC 1.8979</strain>
    </source>
</reference>
<dbReference type="RefSeq" id="WP_111646452.1">
    <property type="nucleotide sequence ID" value="NZ_QLMH01000024.1"/>
</dbReference>
<proteinExistence type="predicted"/>
<evidence type="ECO:0000256" key="5">
    <source>
        <dbReference type="SAM" id="Phobius"/>
    </source>
</evidence>
<dbReference type="Pfam" id="PF01566">
    <property type="entry name" value="Nramp"/>
    <property type="match status" value="1"/>
</dbReference>
<name>A0A327Y244_9BACL</name>
<feature type="transmembrane region" description="Helical" evidence="5">
    <location>
        <begin position="50"/>
        <end position="68"/>
    </location>
</feature>
<dbReference type="OrthoDB" id="9787548at2"/>
<dbReference type="InterPro" id="IPR001046">
    <property type="entry name" value="NRAMP_fam"/>
</dbReference>
<evidence type="ECO:0000313" key="6">
    <source>
        <dbReference type="EMBL" id="RAK15180.1"/>
    </source>
</evidence>
<feature type="transmembrane region" description="Helical" evidence="5">
    <location>
        <begin position="237"/>
        <end position="259"/>
    </location>
</feature>
<gene>
    <name evidence="6" type="ORF">B0I26_1241</name>
</gene>
<keyword evidence="4 5" id="KW-0472">Membrane</keyword>
<dbReference type="NCBIfam" id="NF037982">
    <property type="entry name" value="Nramp_1"/>
    <property type="match status" value="2"/>
</dbReference>
<feature type="transmembrane region" description="Helical" evidence="5">
    <location>
        <begin position="288"/>
        <end position="314"/>
    </location>
</feature>
<dbReference type="PANTHER" id="PTHR11706:SF3">
    <property type="entry name" value="METAL ION TRANSPORT PROTEIN"/>
    <property type="match status" value="1"/>
</dbReference>
<evidence type="ECO:0000256" key="1">
    <source>
        <dbReference type="ARBA" id="ARBA00004141"/>
    </source>
</evidence>
<keyword evidence="7" id="KW-1185">Reference proteome</keyword>
<feature type="transmembrane region" description="Helical" evidence="5">
    <location>
        <begin position="360"/>
        <end position="382"/>
    </location>
</feature>
<feature type="transmembrane region" description="Helical" evidence="5">
    <location>
        <begin position="195"/>
        <end position="217"/>
    </location>
</feature>
<dbReference type="GO" id="GO:0034755">
    <property type="term" value="P:iron ion transmembrane transport"/>
    <property type="evidence" value="ECO:0007669"/>
    <property type="project" value="TreeGrafter"/>
</dbReference>
<feature type="transmembrane region" description="Helical" evidence="5">
    <location>
        <begin position="89"/>
        <end position="108"/>
    </location>
</feature>
<accession>A0A327Y244</accession>
<protein>
    <submittedName>
        <fullName evidence="6">Mn2+/Fe2+ NRAMP family transporter</fullName>
    </submittedName>
</protein>
<feature type="transmembrane region" description="Helical" evidence="5">
    <location>
        <begin position="21"/>
        <end position="44"/>
    </location>
</feature>
<dbReference type="GO" id="GO:0005886">
    <property type="term" value="C:plasma membrane"/>
    <property type="evidence" value="ECO:0007669"/>
    <property type="project" value="TreeGrafter"/>
</dbReference>
<evidence type="ECO:0000256" key="3">
    <source>
        <dbReference type="ARBA" id="ARBA00022989"/>
    </source>
</evidence>
<dbReference type="Proteomes" id="UP000248555">
    <property type="component" value="Unassembled WGS sequence"/>
</dbReference>
<keyword evidence="3 5" id="KW-1133">Transmembrane helix</keyword>
<dbReference type="GO" id="GO:0015086">
    <property type="term" value="F:cadmium ion transmembrane transporter activity"/>
    <property type="evidence" value="ECO:0007669"/>
    <property type="project" value="TreeGrafter"/>
</dbReference>
<feature type="transmembrane region" description="Helical" evidence="5">
    <location>
        <begin position="158"/>
        <end position="183"/>
    </location>
</feature>
<dbReference type="EMBL" id="QLMH01000024">
    <property type="protein sequence ID" value="RAK15180.1"/>
    <property type="molecule type" value="Genomic_DNA"/>
</dbReference>